<name>A0A1M6DWN2_9FLAO</name>
<dbReference type="Proteomes" id="UP000184432">
    <property type="component" value="Unassembled WGS sequence"/>
</dbReference>
<dbReference type="AlphaFoldDB" id="A0A1M6DWN2"/>
<reference evidence="2" key="1">
    <citation type="submission" date="2016-11" db="EMBL/GenBank/DDBJ databases">
        <authorList>
            <person name="Varghese N."/>
            <person name="Submissions S."/>
        </authorList>
    </citation>
    <scope>NUCLEOTIDE SEQUENCE [LARGE SCALE GENOMIC DNA]</scope>
    <source>
        <strain evidence="2">DSM 22623</strain>
    </source>
</reference>
<evidence type="ECO:0000313" key="2">
    <source>
        <dbReference type="Proteomes" id="UP000184432"/>
    </source>
</evidence>
<keyword evidence="2" id="KW-1185">Reference proteome</keyword>
<evidence type="ECO:0000313" key="1">
    <source>
        <dbReference type="EMBL" id="SHI77677.1"/>
    </source>
</evidence>
<proteinExistence type="predicted"/>
<dbReference type="STRING" id="570521.SAMN04488508_10362"/>
<dbReference type="RefSeq" id="WP_073315435.1">
    <property type="nucleotide sequence ID" value="NZ_FQYP01000003.1"/>
</dbReference>
<protein>
    <submittedName>
        <fullName evidence="1">Uncharacterized protein</fullName>
    </submittedName>
</protein>
<sequence>MRFQLKPILSEIKDLYAKPISTERFKAYISKLQGGTKGDMALPIGGFNPMAKEHILQKISELENLNAEIVMKEIIAKFNSTLDKSPSKEITVVLNIADDLKGGWTNFFSTDFDSKFKLNAFVNRQFCVPYFWTSESYSRALIASRTLEYLKRTLYRVNHPQPKTLEEHLEQEVFSASIENDDDQSYKEANFRKIESYYSENKLSEEYDRIFNFFYGDSGSESLGYKKYGIERPLGYEYAKQIAKIRKRTT</sequence>
<dbReference type="OrthoDB" id="1438259at2"/>
<organism evidence="1 2">
    <name type="scientific">Aquimarina spongiae</name>
    <dbReference type="NCBI Taxonomy" id="570521"/>
    <lineage>
        <taxon>Bacteria</taxon>
        <taxon>Pseudomonadati</taxon>
        <taxon>Bacteroidota</taxon>
        <taxon>Flavobacteriia</taxon>
        <taxon>Flavobacteriales</taxon>
        <taxon>Flavobacteriaceae</taxon>
        <taxon>Aquimarina</taxon>
    </lineage>
</organism>
<accession>A0A1M6DWN2</accession>
<gene>
    <name evidence="1" type="ORF">SAMN04488508_10362</name>
</gene>
<dbReference type="EMBL" id="FQYP01000003">
    <property type="protein sequence ID" value="SHI77677.1"/>
    <property type="molecule type" value="Genomic_DNA"/>
</dbReference>